<reference evidence="1 2" key="1">
    <citation type="journal article" date="2013" name="ISME J.">
        <title>Comparative genomics of pathogenic lineages of Vibrio nigripulchritudo identifies virulence-associated traits.</title>
        <authorList>
            <person name="Goudenege D."/>
            <person name="Labreuche Y."/>
            <person name="Krin E."/>
            <person name="Ansquer D."/>
            <person name="Mangenot S."/>
            <person name="Calteau A."/>
            <person name="Medigue C."/>
            <person name="Mazel D."/>
            <person name="Polz M.F."/>
            <person name="Le Roux F."/>
        </authorList>
    </citation>
    <scope>NUCLEOTIDE SEQUENCE [LARGE SCALE GENOMIC DNA]</scope>
    <source>
        <strain evidence="1 2">SOn1</strain>
    </source>
</reference>
<dbReference type="Proteomes" id="UP000018211">
    <property type="component" value="Unassembled WGS sequence"/>
</dbReference>
<dbReference type="AlphaFoldDB" id="A0AAV2VKC4"/>
<protein>
    <submittedName>
        <fullName evidence="1">Uncharacterized protein</fullName>
    </submittedName>
</protein>
<dbReference type="EMBL" id="CAOF01000045">
    <property type="protein sequence ID" value="CCO45137.1"/>
    <property type="molecule type" value="Genomic_DNA"/>
</dbReference>
<accession>A0AAV2VKC4</accession>
<comment type="caution">
    <text evidence="1">The sequence shown here is derived from an EMBL/GenBank/DDBJ whole genome shotgun (WGS) entry which is preliminary data.</text>
</comment>
<sequence length="63" mass="7178">MLVRFKCPPISGRDNQHLIRAVLSAKDLALYNEELHDLKITFPKSTSYLISNIRSIGSKMYLA</sequence>
<proteinExistence type="predicted"/>
<evidence type="ECO:0000313" key="1">
    <source>
        <dbReference type="EMBL" id="CCO45137.1"/>
    </source>
</evidence>
<name>A0AAV2VKC4_9VIBR</name>
<evidence type="ECO:0000313" key="2">
    <source>
        <dbReference type="Proteomes" id="UP000018211"/>
    </source>
</evidence>
<organism evidence="1 2">
    <name type="scientific">Vibrio nigripulchritudo SOn1</name>
    <dbReference type="NCBI Taxonomy" id="1238450"/>
    <lineage>
        <taxon>Bacteria</taxon>
        <taxon>Pseudomonadati</taxon>
        <taxon>Pseudomonadota</taxon>
        <taxon>Gammaproteobacteria</taxon>
        <taxon>Vibrionales</taxon>
        <taxon>Vibrionaceae</taxon>
        <taxon>Vibrio</taxon>
    </lineage>
</organism>
<gene>
    <name evidence="1" type="ORF">VIBNISOn1_1390016</name>
</gene>